<dbReference type="NCBIfam" id="TIGR01552">
    <property type="entry name" value="phd_fam"/>
    <property type="match status" value="1"/>
</dbReference>
<dbReference type="AlphaFoldDB" id="A0A4Y3KAF9"/>
<sequence>MEVAVSALRAELRQWIETARAGQDVVITERGIPVARLTGIESADLLARLERDGLLAPARAAREPARPVSVDGTRDSARDGARDGSREGSRDGARDGALSGLVRRLRR</sequence>
<evidence type="ECO:0000256" key="3">
    <source>
        <dbReference type="SAM" id="MobiDB-lite"/>
    </source>
</evidence>
<comment type="caution">
    <text evidence="4">The sequence shown here is derived from an EMBL/GenBank/DDBJ whole genome shotgun (WGS) entry which is preliminary data.</text>
</comment>
<accession>A0A4Y3KAF9</accession>
<evidence type="ECO:0000256" key="1">
    <source>
        <dbReference type="ARBA" id="ARBA00009981"/>
    </source>
</evidence>
<dbReference type="InterPro" id="IPR006442">
    <property type="entry name" value="Antitoxin_Phd/YefM"/>
</dbReference>
<feature type="region of interest" description="Disordered" evidence="3">
    <location>
        <begin position="56"/>
        <end position="107"/>
    </location>
</feature>
<evidence type="ECO:0000256" key="2">
    <source>
        <dbReference type="RuleBase" id="RU362080"/>
    </source>
</evidence>
<reference evidence="4 5" key="1">
    <citation type="submission" date="2019-06" db="EMBL/GenBank/DDBJ databases">
        <title>Whole genome shotgun sequence of Cellulomonas uda NBRC 3747.</title>
        <authorList>
            <person name="Hosoyama A."/>
            <person name="Uohara A."/>
            <person name="Ohji S."/>
            <person name="Ichikawa N."/>
        </authorList>
    </citation>
    <scope>NUCLEOTIDE SEQUENCE [LARGE SCALE GENOMIC DNA]</scope>
    <source>
        <strain evidence="4 5">NBRC 3747</strain>
    </source>
</reference>
<protein>
    <recommendedName>
        <fullName evidence="2">Antitoxin</fullName>
    </recommendedName>
</protein>
<dbReference type="GO" id="GO:0097351">
    <property type="term" value="F:toxin sequestering activity"/>
    <property type="evidence" value="ECO:0007669"/>
    <property type="project" value="TreeGrafter"/>
</dbReference>
<name>A0A4Y3KAF9_CELUD</name>
<dbReference type="InterPro" id="IPR036165">
    <property type="entry name" value="YefM-like_sf"/>
</dbReference>
<dbReference type="PANTHER" id="PTHR35377">
    <property type="entry name" value="ANTITOXIN VAPB49-RELATED-RELATED"/>
    <property type="match status" value="1"/>
</dbReference>
<keyword evidence="5" id="KW-1185">Reference proteome</keyword>
<comment type="function">
    <text evidence="2">Antitoxin component of a type II toxin-antitoxin (TA) system.</text>
</comment>
<proteinExistence type="inferred from homology"/>
<dbReference type="Pfam" id="PF02604">
    <property type="entry name" value="PhdYeFM_antitox"/>
    <property type="match status" value="1"/>
</dbReference>
<gene>
    <name evidence="4" type="ORF">CUD01_19150</name>
</gene>
<dbReference type="Proteomes" id="UP000315842">
    <property type="component" value="Unassembled WGS sequence"/>
</dbReference>
<comment type="similarity">
    <text evidence="1 2">Belongs to the phD/YefM antitoxin family.</text>
</comment>
<evidence type="ECO:0000313" key="5">
    <source>
        <dbReference type="Proteomes" id="UP000315842"/>
    </source>
</evidence>
<evidence type="ECO:0000313" key="4">
    <source>
        <dbReference type="EMBL" id="GEA81471.1"/>
    </source>
</evidence>
<dbReference type="RefSeq" id="WP_141320664.1">
    <property type="nucleotide sequence ID" value="NZ_BJLP01000030.1"/>
</dbReference>
<dbReference type="SUPFAM" id="SSF143120">
    <property type="entry name" value="YefM-like"/>
    <property type="match status" value="1"/>
</dbReference>
<dbReference type="InterPro" id="IPR051416">
    <property type="entry name" value="phD-YefM_TA_antitoxins"/>
</dbReference>
<feature type="compositionally biased region" description="Basic and acidic residues" evidence="3">
    <location>
        <begin position="72"/>
        <end position="94"/>
    </location>
</feature>
<organism evidence="4 5">
    <name type="scientific">Cellulomonas uda</name>
    <dbReference type="NCBI Taxonomy" id="1714"/>
    <lineage>
        <taxon>Bacteria</taxon>
        <taxon>Bacillati</taxon>
        <taxon>Actinomycetota</taxon>
        <taxon>Actinomycetes</taxon>
        <taxon>Micrococcales</taxon>
        <taxon>Cellulomonadaceae</taxon>
        <taxon>Cellulomonas</taxon>
    </lineage>
</organism>
<dbReference type="PANTHER" id="PTHR35377:SF5">
    <property type="entry name" value="ANTITOXIN VAPB46"/>
    <property type="match status" value="1"/>
</dbReference>
<dbReference type="EMBL" id="BJLP01000030">
    <property type="protein sequence ID" value="GEA81471.1"/>
    <property type="molecule type" value="Genomic_DNA"/>
</dbReference>